<sequence length="47" mass="5509">MPIFIFAKQLNFSASVYVYILVISNYVMYGSFIIGFIINAREQRKLE</sequence>
<dbReference type="Proteomes" id="UP001153642">
    <property type="component" value="Unassembled WGS sequence"/>
</dbReference>
<accession>A0ABT6FQQ8</accession>
<name>A0ABT6FQQ8_9FLAO</name>
<keyword evidence="1" id="KW-0812">Transmembrane</keyword>
<keyword evidence="1" id="KW-0472">Membrane</keyword>
<dbReference type="RefSeq" id="WP_277899277.1">
    <property type="nucleotide sequence ID" value="NZ_JAPMUA010000002.1"/>
</dbReference>
<evidence type="ECO:0000313" key="2">
    <source>
        <dbReference type="EMBL" id="MDG3585457.1"/>
    </source>
</evidence>
<reference evidence="2" key="1">
    <citation type="submission" date="2022-11" db="EMBL/GenBank/DDBJ databases">
        <title>High-quality draft genome sequence of Galbibacter sp. strain CMA-7.</title>
        <authorList>
            <person name="Wei L."/>
            <person name="Dong C."/>
            <person name="Shao Z."/>
        </authorList>
    </citation>
    <scope>NUCLEOTIDE SEQUENCE</scope>
    <source>
        <strain evidence="2">CMA-7</strain>
    </source>
</reference>
<comment type="caution">
    <text evidence="2">The sequence shown here is derived from an EMBL/GenBank/DDBJ whole genome shotgun (WGS) entry which is preliminary data.</text>
</comment>
<feature type="transmembrane region" description="Helical" evidence="1">
    <location>
        <begin position="16"/>
        <end position="38"/>
    </location>
</feature>
<keyword evidence="3" id="KW-1185">Reference proteome</keyword>
<proteinExistence type="predicted"/>
<protein>
    <submittedName>
        <fullName evidence="2">Uncharacterized protein</fullName>
    </submittedName>
</protein>
<evidence type="ECO:0000313" key="3">
    <source>
        <dbReference type="Proteomes" id="UP001153642"/>
    </source>
</evidence>
<gene>
    <name evidence="2" type="ORF">OSR52_06200</name>
</gene>
<evidence type="ECO:0000256" key="1">
    <source>
        <dbReference type="SAM" id="Phobius"/>
    </source>
</evidence>
<keyword evidence="1" id="KW-1133">Transmembrane helix</keyword>
<dbReference type="EMBL" id="JAPMUA010000002">
    <property type="protein sequence ID" value="MDG3585457.1"/>
    <property type="molecule type" value="Genomic_DNA"/>
</dbReference>
<organism evidence="2 3">
    <name type="scientific">Galbibacter pacificus</name>
    <dbReference type="NCBI Taxonomy" id="2996052"/>
    <lineage>
        <taxon>Bacteria</taxon>
        <taxon>Pseudomonadati</taxon>
        <taxon>Bacteroidota</taxon>
        <taxon>Flavobacteriia</taxon>
        <taxon>Flavobacteriales</taxon>
        <taxon>Flavobacteriaceae</taxon>
        <taxon>Galbibacter</taxon>
    </lineage>
</organism>